<dbReference type="EMBL" id="ML119764">
    <property type="protein sequence ID" value="RPA75434.1"/>
    <property type="molecule type" value="Genomic_DNA"/>
</dbReference>
<name>A0A3N4I0N5_ASCIM</name>
<keyword evidence="3" id="KW-1185">Reference proteome</keyword>
<gene>
    <name evidence="2" type="ORF">BJ508DRAFT_312024</name>
</gene>
<feature type="compositionally biased region" description="Acidic residues" evidence="1">
    <location>
        <begin position="151"/>
        <end position="174"/>
    </location>
</feature>
<dbReference type="Proteomes" id="UP000275078">
    <property type="component" value="Unassembled WGS sequence"/>
</dbReference>
<evidence type="ECO:0000256" key="1">
    <source>
        <dbReference type="SAM" id="MobiDB-lite"/>
    </source>
</evidence>
<feature type="region of interest" description="Disordered" evidence="1">
    <location>
        <begin position="127"/>
        <end position="251"/>
    </location>
</feature>
<protein>
    <submittedName>
        <fullName evidence="2">Uncharacterized protein</fullName>
    </submittedName>
</protein>
<accession>A0A3N4I0N5</accession>
<organism evidence="2 3">
    <name type="scientific">Ascobolus immersus RN42</name>
    <dbReference type="NCBI Taxonomy" id="1160509"/>
    <lineage>
        <taxon>Eukaryota</taxon>
        <taxon>Fungi</taxon>
        <taxon>Dikarya</taxon>
        <taxon>Ascomycota</taxon>
        <taxon>Pezizomycotina</taxon>
        <taxon>Pezizomycetes</taxon>
        <taxon>Pezizales</taxon>
        <taxon>Ascobolaceae</taxon>
        <taxon>Ascobolus</taxon>
    </lineage>
</organism>
<evidence type="ECO:0000313" key="2">
    <source>
        <dbReference type="EMBL" id="RPA75434.1"/>
    </source>
</evidence>
<feature type="compositionally biased region" description="Basic and acidic residues" evidence="1">
    <location>
        <begin position="136"/>
        <end position="150"/>
    </location>
</feature>
<proteinExistence type="predicted"/>
<evidence type="ECO:0000313" key="3">
    <source>
        <dbReference type="Proteomes" id="UP000275078"/>
    </source>
</evidence>
<sequence length="251" mass="28581">MSTQQLLVGEYVKVHSLDPENPGSIYGRVVEIRSFKEKRYIIRTAHCLLKGAYFDFELQRIPAHRYHGPEIRITPPTSDDMKLHLHNAITRSQLYLQENTSSNREASIFAGASHEMDKDDQQEANINESKQVSNSDDYKEGSKDLGPDHEEQTEDGESNEERSEDGESDEEEAQADNNVKLEDQEDLTIGERYDRTGAARPPSPTLTEVEEDRETTNGEVRTDNVLTPTHPLAHHRRKEADHADTRDTKLV</sequence>
<feature type="non-terminal residue" evidence="2">
    <location>
        <position position="251"/>
    </location>
</feature>
<dbReference type="AlphaFoldDB" id="A0A3N4I0N5"/>
<reference evidence="2 3" key="1">
    <citation type="journal article" date="2018" name="Nat. Ecol. Evol.">
        <title>Pezizomycetes genomes reveal the molecular basis of ectomycorrhizal truffle lifestyle.</title>
        <authorList>
            <person name="Murat C."/>
            <person name="Payen T."/>
            <person name="Noel B."/>
            <person name="Kuo A."/>
            <person name="Morin E."/>
            <person name="Chen J."/>
            <person name="Kohler A."/>
            <person name="Krizsan K."/>
            <person name="Balestrini R."/>
            <person name="Da Silva C."/>
            <person name="Montanini B."/>
            <person name="Hainaut M."/>
            <person name="Levati E."/>
            <person name="Barry K.W."/>
            <person name="Belfiori B."/>
            <person name="Cichocki N."/>
            <person name="Clum A."/>
            <person name="Dockter R.B."/>
            <person name="Fauchery L."/>
            <person name="Guy J."/>
            <person name="Iotti M."/>
            <person name="Le Tacon F."/>
            <person name="Lindquist E.A."/>
            <person name="Lipzen A."/>
            <person name="Malagnac F."/>
            <person name="Mello A."/>
            <person name="Molinier V."/>
            <person name="Miyauchi S."/>
            <person name="Poulain J."/>
            <person name="Riccioni C."/>
            <person name="Rubini A."/>
            <person name="Sitrit Y."/>
            <person name="Splivallo R."/>
            <person name="Traeger S."/>
            <person name="Wang M."/>
            <person name="Zifcakova L."/>
            <person name="Wipf D."/>
            <person name="Zambonelli A."/>
            <person name="Paolocci F."/>
            <person name="Nowrousian M."/>
            <person name="Ottonello S."/>
            <person name="Baldrian P."/>
            <person name="Spatafora J.W."/>
            <person name="Henrissat B."/>
            <person name="Nagy L.G."/>
            <person name="Aury J.M."/>
            <person name="Wincker P."/>
            <person name="Grigoriev I.V."/>
            <person name="Bonfante P."/>
            <person name="Martin F.M."/>
        </authorList>
    </citation>
    <scope>NUCLEOTIDE SEQUENCE [LARGE SCALE GENOMIC DNA]</scope>
    <source>
        <strain evidence="2 3">RN42</strain>
    </source>
</reference>
<feature type="compositionally biased region" description="Basic and acidic residues" evidence="1">
    <location>
        <begin position="238"/>
        <end position="251"/>
    </location>
</feature>